<dbReference type="PANTHER" id="PTHR43798">
    <property type="entry name" value="MONOACYLGLYCEROL LIPASE"/>
    <property type="match status" value="1"/>
</dbReference>
<reference evidence="3" key="1">
    <citation type="submission" date="2018-05" db="EMBL/GenBank/DDBJ databases">
        <authorList>
            <person name="Lanie J.A."/>
            <person name="Ng W.-L."/>
            <person name="Kazmierczak K.M."/>
            <person name="Andrzejewski T.M."/>
            <person name="Davidsen T.M."/>
            <person name="Wayne K.J."/>
            <person name="Tettelin H."/>
            <person name="Glass J.I."/>
            <person name="Rusch D."/>
            <person name="Podicherti R."/>
            <person name="Tsui H.-C.T."/>
            <person name="Winkler M.E."/>
        </authorList>
    </citation>
    <scope>NUCLEOTIDE SEQUENCE</scope>
</reference>
<keyword evidence="1" id="KW-0378">Hydrolase</keyword>
<accession>A0A382KH83</accession>
<name>A0A382KH83_9ZZZZ</name>
<dbReference type="GO" id="GO:0016020">
    <property type="term" value="C:membrane"/>
    <property type="evidence" value="ECO:0007669"/>
    <property type="project" value="TreeGrafter"/>
</dbReference>
<dbReference type="EMBL" id="UINC01080694">
    <property type="protein sequence ID" value="SVC23870.1"/>
    <property type="molecule type" value="Genomic_DNA"/>
</dbReference>
<dbReference type="InterPro" id="IPR050266">
    <property type="entry name" value="AB_hydrolase_sf"/>
</dbReference>
<protein>
    <recommendedName>
        <fullName evidence="2">AB hydrolase-1 domain-containing protein</fullName>
    </recommendedName>
</protein>
<evidence type="ECO:0000259" key="2">
    <source>
        <dbReference type="Pfam" id="PF12697"/>
    </source>
</evidence>
<dbReference type="PANTHER" id="PTHR43798:SF31">
    <property type="entry name" value="AB HYDROLASE SUPERFAMILY PROTEIN YCLE"/>
    <property type="match status" value="1"/>
</dbReference>
<gene>
    <name evidence="3" type="ORF">METZ01_LOCUS276724</name>
</gene>
<dbReference type="SUPFAM" id="SSF53474">
    <property type="entry name" value="alpha/beta-Hydrolases"/>
    <property type="match status" value="1"/>
</dbReference>
<feature type="domain" description="AB hydrolase-1" evidence="2">
    <location>
        <begin position="4"/>
        <end position="238"/>
    </location>
</feature>
<dbReference type="Gene3D" id="3.40.50.1820">
    <property type="entry name" value="alpha/beta hydrolase"/>
    <property type="match status" value="1"/>
</dbReference>
<evidence type="ECO:0000313" key="3">
    <source>
        <dbReference type="EMBL" id="SVC23870.1"/>
    </source>
</evidence>
<dbReference type="InterPro" id="IPR000073">
    <property type="entry name" value="AB_hydrolase_1"/>
</dbReference>
<dbReference type="AlphaFoldDB" id="A0A382KH83"/>
<proteinExistence type="predicted"/>
<dbReference type="Pfam" id="PF12697">
    <property type="entry name" value="Abhydrolase_6"/>
    <property type="match status" value="1"/>
</dbReference>
<sequence length="249" mass="28045">GRPIVFVHGVWMSGRYFHKQVPALGKNHHVIALDLRGHGQSSHAEYGHTMVGYARDLHAFLAAKELKDVVLSGWSMGCMVIWDYFKLFGDENIAAAIFVDQSPSDFKWPDWDLGIFDLAALVHLMSELKTVREKIYRDFIPMLFKAPQAAEDVEWMVEECMRMPASIASAVLFGQTMQDYRADLVKVTVPTLVIAGGMANKMLPTESVKFVHENITGSRFSVYGESNHCPFLEEPERFNCEVEAFIGAL</sequence>
<evidence type="ECO:0000256" key="1">
    <source>
        <dbReference type="ARBA" id="ARBA00022801"/>
    </source>
</evidence>
<dbReference type="GO" id="GO:0016787">
    <property type="term" value="F:hydrolase activity"/>
    <property type="evidence" value="ECO:0007669"/>
    <property type="project" value="UniProtKB-KW"/>
</dbReference>
<dbReference type="InterPro" id="IPR029058">
    <property type="entry name" value="AB_hydrolase_fold"/>
</dbReference>
<organism evidence="3">
    <name type="scientific">marine metagenome</name>
    <dbReference type="NCBI Taxonomy" id="408172"/>
    <lineage>
        <taxon>unclassified sequences</taxon>
        <taxon>metagenomes</taxon>
        <taxon>ecological metagenomes</taxon>
    </lineage>
</organism>
<feature type="non-terminal residue" evidence="3">
    <location>
        <position position="1"/>
    </location>
</feature>